<accession>A0A075R5Z7</accession>
<feature type="domain" description="Helicase C-terminal" evidence="11">
    <location>
        <begin position="410"/>
        <end position="562"/>
    </location>
</feature>
<dbReference type="Proteomes" id="UP000005850">
    <property type="component" value="Chromosome"/>
</dbReference>
<evidence type="ECO:0000256" key="4">
    <source>
        <dbReference type="ARBA" id="ARBA00022806"/>
    </source>
</evidence>
<dbReference type="HOGENOM" id="CLU_008213_4_0_9"/>
<evidence type="ECO:0000256" key="1">
    <source>
        <dbReference type="ARBA" id="ARBA00006637"/>
    </source>
</evidence>
<dbReference type="InterPro" id="IPR032830">
    <property type="entry name" value="XPB/Ssl2_N"/>
</dbReference>
<comment type="similarity">
    <text evidence="1">Belongs to the helicase family. RAD25/XPB subfamily.</text>
</comment>
<dbReference type="GO" id="GO:0003677">
    <property type="term" value="F:DNA binding"/>
    <property type="evidence" value="ECO:0007669"/>
    <property type="project" value="InterPro"/>
</dbReference>
<dbReference type="STRING" id="1042163.BRLA_c037720"/>
<keyword evidence="5" id="KW-0067">ATP-binding</keyword>
<gene>
    <name evidence="12" type="primary">rad25</name>
    <name evidence="12" type="ORF">BRLA_c037720</name>
</gene>
<dbReference type="Pfam" id="PF16203">
    <property type="entry name" value="ERCC3_RAD25_C"/>
    <property type="match status" value="1"/>
</dbReference>
<dbReference type="GO" id="GO:0016787">
    <property type="term" value="F:hydrolase activity"/>
    <property type="evidence" value="ECO:0007669"/>
    <property type="project" value="UniProtKB-KW"/>
</dbReference>
<dbReference type="Pfam" id="PF13625">
    <property type="entry name" value="Helicase_C_3"/>
    <property type="match status" value="1"/>
</dbReference>
<evidence type="ECO:0000313" key="12">
    <source>
        <dbReference type="EMBL" id="AIG28072.1"/>
    </source>
</evidence>
<dbReference type="GO" id="GO:0043138">
    <property type="term" value="F:3'-5' DNA helicase activity"/>
    <property type="evidence" value="ECO:0007669"/>
    <property type="project" value="UniProtKB-EC"/>
</dbReference>
<keyword evidence="13" id="KW-1185">Reference proteome</keyword>
<dbReference type="InterPro" id="IPR032438">
    <property type="entry name" value="ERCC3_RAD25_C"/>
</dbReference>
<dbReference type="eggNOG" id="COG1061">
    <property type="taxonomic scope" value="Bacteria"/>
</dbReference>
<dbReference type="EC" id="5.6.2.4" evidence="8"/>
<dbReference type="GO" id="GO:0005524">
    <property type="term" value="F:ATP binding"/>
    <property type="evidence" value="ECO:0007669"/>
    <property type="project" value="UniProtKB-KW"/>
</dbReference>
<dbReference type="RefSeq" id="WP_003338760.1">
    <property type="nucleotide sequence ID" value="NZ_CP007806.1"/>
</dbReference>
<evidence type="ECO:0000259" key="10">
    <source>
        <dbReference type="PROSITE" id="PS51192"/>
    </source>
</evidence>
<keyword evidence="6" id="KW-0413">Isomerase</keyword>
<dbReference type="InterPro" id="IPR050615">
    <property type="entry name" value="ATP-dep_DNA_Helicase"/>
</dbReference>
<organism evidence="12 13">
    <name type="scientific">Brevibacillus laterosporus LMG 15441</name>
    <dbReference type="NCBI Taxonomy" id="1042163"/>
    <lineage>
        <taxon>Bacteria</taxon>
        <taxon>Bacillati</taxon>
        <taxon>Bacillota</taxon>
        <taxon>Bacilli</taxon>
        <taxon>Bacillales</taxon>
        <taxon>Paenibacillaceae</taxon>
        <taxon>Brevibacillus</taxon>
    </lineage>
</organism>
<dbReference type="InterPro" id="IPR006935">
    <property type="entry name" value="Helicase/UvrB_N"/>
</dbReference>
<feature type="domain" description="Helicase ATP-binding" evidence="10">
    <location>
        <begin position="202"/>
        <end position="358"/>
    </location>
</feature>
<dbReference type="CDD" id="cd18789">
    <property type="entry name" value="SF2_C_XPB"/>
    <property type="match status" value="1"/>
</dbReference>
<dbReference type="PANTHER" id="PTHR11274">
    <property type="entry name" value="RAD25/XP-B DNA REPAIR HELICASE"/>
    <property type="match status" value="1"/>
</dbReference>
<evidence type="ECO:0000313" key="13">
    <source>
        <dbReference type="Proteomes" id="UP000005850"/>
    </source>
</evidence>
<dbReference type="PROSITE" id="PS51192">
    <property type="entry name" value="HELICASE_ATP_BIND_1"/>
    <property type="match status" value="1"/>
</dbReference>
<dbReference type="AlphaFoldDB" id="A0A075R5Z7"/>
<evidence type="ECO:0000256" key="2">
    <source>
        <dbReference type="ARBA" id="ARBA00022741"/>
    </source>
</evidence>
<comment type="catalytic activity">
    <reaction evidence="9">
        <text>ATP + H2O = ADP + phosphate + H(+)</text>
        <dbReference type="Rhea" id="RHEA:13065"/>
        <dbReference type="ChEBI" id="CHEBI:15377"/>
        <dbReference type="ChEBI" id="CHEBI:15378"/>
        <dbReference type="ChEBI" id="CHEBI:30616"/>
        <dbReference type="ChEBI" id="CHEBI:43474"/>
        <dbReference type="ChEBI" id="CHEBI:456216"/>
        <dbReference type="EC" id="5.6.2.4"/>
    </reaction>
</comment>
<keyword evidence="4 12" id="KW-0347">Helicase</keyword>
<evidence type="ECO:0000256" key="6">
    <source>
        <dbReference type="ARBA" id="ARBA00023235"/>
    </source>
</evidence>
<evidence type="ECO:0000256" key="8">
    <source>
        <dbReference type="ARBA" id="ARBA00034808"/>
    </source>
</evidence>
<evidence type="ECO:0000256" key="7">
    <source>
        <dbReference type="ARBA" id="ARBA00034617"/>
    </source>
</evidence>
<proteinExistence type="inferred from homology"/>
<protein>
    <recommendedName>
        <fullName evidence="8">DNA 3'-5' helicase</fullName>
        <ecNumber evidence="8">5.6.2.4</ecNumber>
    </recommendedName>
</protein>
<name>A0A075R5Z7_BRELA</name>
<keyword evidence="2" id="KW-0547">Nucleotide-binding</keyword>
<evidence type="ECO:0000256" key="9">
    <source>
        <dbReference type="ARBA" id="ARBA00048988"/>
    </source>
</evidence>
<dbReference type="SMART" id="SM00487">
    <property type="entry name" value="DEXDc"/>
    <property type="match status" value="1"/>
</dbReference>
<dbReference type="KEGG" id="blr:BRLA_c037720"/>
<dbReference type="InterPro" id="IPR014001">
    <property type="entry name" value="Helicase_ATP-bd"/>
</dbReference>
<dbReference type="Gene3D" id="3.40.50.300">
    <property type="entry name" value="P-loop containing nucleotide triphosphate hydrolases"/>
    <property type="match status" value="2"/>
</dbReference>
<dbReference type="NCBIfam" id="NF045503">
    <property type="entry name" value="repair_heli_XPB"/>
    <property type="match status" value="1"/>
</dbReference>
<evidence type="ECO:0000259" key="11">
    <source>
        <dbReference type="PROSITE" id="PS51194"/>
    </source>
</evidence>
<dbReference type="PANTHER" id="PTHR11274:SF0">
    <property type="entry name" value="GENERAL TRANSCRIPTION AND DNA REPAIR FACTOR IIH HELICASE SUBUNIT XPB"/>
    <property type="match status" value="1"/>
</dbReference>
<dbReference type="InterPro" id="IPR027417">
    <property type="entry name" value="P-loop_NTPase"/>
</dbReference>
<comment type="catalytic activity">
    <reaction evidence="7">
        <text>Couples ATP hydrolysis with the unwinding of duplex DNA by translocating in the 3'-5' direction.</text>
        <dbReference type="EC" id="5.6.2.4"/>
    </reaction>
</comment>
<reference evidence="12 13" key="1">
    <citation type="journal article" date="2011" name="J. Bacteriol.">
        <title>Genome sequence of Brevibacillus laterosporus LMG 15441, a pathogen of invertebrates.</title>
        <authorList>
            <person name="Djukic M."/>
            <person name="Poehlein A."/>
            <person name="Thurmer A."/>
            <person name="Daniel R."/>
        </authorList>
    </citation>
    <scope>NUCLEOTIDE SEQUENCE [LARGE SCALE GENOMIC DNA]</scope>
    <source>
        <strain evidence="12 13">LMG 15441</strain>
    </source>
</reference>
<dbReference type="Pfam" id="PF04851">
    <property type="entry name" value="ResIII"/>
    <property type="match status" value="1"/>
</dbReference>
<keyword evidence="3" id="KW-0378">Hydrolase</keyword>
<evidence type="ECO:0000256" key="5">
    <source>
        <dbReference type="ARBA" id="ARBA00022840"/>
    </source>
</evidence>
<dbReference type="PRINTS" id="PR00851">
    <property type="entry name" value="XRODRMPGMNTB"/>
</dbReference>
<dbReference type="InterPro" id="IPR001650">
    <property type="entry name" value="Helicase_C-like"/>
</dbReference>
<sequence length="563" mass="63723">MSFQPHLPLIVQSDRSILVEVENPLFDEARQAISGFAELIKSPEYIHTYRLTPLSLWNAAASQLQAEQILETLSRYSKYGLPPSVADEVKRAFSRYGLIQMHTYEDQIGLTSVDPLILAEVMGYQSMQPYIEEKRSESLYILKPYSRGLVKQALIKLGYPVQDLAGYQEGEPCPMELVPCDNTGTPFALRDYQLAAVDAFYANGTAYGGSGVLCLPCGAGKTIIGIGTMSRFETATLILTTSTTSVRQWINEIITKTTLTADMVGEYTGEQKEVRPVTVTTYQMVTSRQRGSEEFPHMNLFTDYNWGLIIYDEVHMLPAPIFKMTSSIQAKRRLGLTATLVREDGKEDEVFSLIGPKKYEMPWKALEAQGWIATAFCKEVRLPLPSIYREAYAFSGTREKYRLAAENPIKVNWVQKLLRQHKDDHILIIGQYIKQLELVANTLGLPLITGKTPEEDRGRYYEMFKRGEIKQLVISKVANFAVDLPDANVAIQISGTFGSRQEEAQRLGRILRPKATNQAYFYTLVSRDTREQEFASKRQMFLLEQGYHYQIIESDEEPENLGG</sequence>
<dbReference type="PROSITE" id="PS51194">
    <property type="entry name" value="HELICASE_CTER"/>
    <property type="match status" value="1"/>
</dbReference>
<dbReference type="SMART" id="SM00490">
    <property type="entry name" value="HELICc"/>
    <property type="match status" value="1"/>
</dbReference>
<evidence type="ECO:0000256" key="3">
    <source>
        <dbReference type="ARBA" id="ARBA00022801"/>
    </source>
</evidence>
<dbReference type="SUPFAM" id="SSF52540">
    <property type="entry name" value="P-loop containing nucleoside triphosphate hydrolases"/>
    <property type="match status" value="2"/>
</dbReference>
<dbReference type="EMBL" id="CP007806">
    <property type="protein sequence ID" value="AIG28072.1"/>
    <property type="molecule type" value="Genomic_DNA"/>
</dbReference>